<name>A0A5E8CKW1_9ZZZZ</name>
<organism evidence="2">
    <name type="scientific">seawater metagenome</name>
    <dbReference type="NCBI Taxonomy" id="1561972"/>
    <lineage>
        <taxon>unclassified sequences</taxon>
        <taxon>metagenomes</taxon>
        <taxon>ecological metagenomes</taxon>
    </lineage>
</organism>
<keyword evidence="1" id="KW-0472">Membrane</keyword>
<dbReference type="AlphaFoldDB" id="A0A5E8CKW1"/>
<reference evidence="2" key="1">
    <citation type="submission" date="2019-09" db="EMBL/GenBank/DDBJ databases">
        <authorList>
            <person name="Needham M D."/>
        </authorList>
    </citation>
    <scope>NUCLEOTIDE SEQUENCE</scope>
</reference>
<accession>A0A5E8CKW1</accession>
<evidence type="ECO:0000313" key="2">
    <source>
        <dbReference type="EMBL" id="VVU95379.1"/>
    </source>
</evidence>
<dbReference type="EMBL" id="CABVLZ010000004">
    <property type="protein sequence ID" value="VVU95379.1"/>
    <property type="molecule type" value="Genomic_DNA"/>
</dbReference>
<keyword evidence="1" id="KW-0812">Transmembrane</keyword>
<protein>
    <submittedName>
        <fullName evidence="2">Uncharacterized protein</fullName>
    </submittedName>
</protein>
<sequence length="67" mass="7837">MNYKTFNEKKLLGDALPQYNKEVSKKKSKSIKELKKEMITSCIVIFSFVICAIIFSFSIYFLLNQHP</sequence>
<evidence type="ECO:0000256" key="1">
    <source>
        <dbReference type="SAM" id="Phobius"/>
    </source>
</evidence>
<feature type="transmembrane region" description="Helical" evidence="1">
    <location>
        <begin position="38"/>
        <end position="63"/>
    </location>
</feature>
<gene>
    <name evidence="2" type="ORF">CPAV1605_1130</name>
</gene>
<keyword evidence="1" id="KW-1133">Transmembrane helix</keyword>
<proteinExistence type="predicted"/>